<evidence type="ECO:0000313" key="6">
    <source>
        <dbReference type="Proteomes" id="UP000322983"/>
    </source>
</evidence>
<proteinExistence type="predicted"/>
<dbReference type="RefSeq" id="WP_054845656.1">
    <property type="nucleotide sequence ID" value="NZ_AP018929.1"/>
</dbReference>
<protein>
    <recommendedName>
        <fullName evidence="4">Cobalamin adenosyltransferase-like domain-containing protein</fullName>
    </recommendedName>
</protein>
<dbReference type="KEGG" id="step:IC006_1310"/>
<reference evidence="5 6" key="1">
    <citation type="journal article" date="2020" name="Int. J. Syst. Evol. Microbiol.">
        <title>Sulfuracidifex tepidarius gen. nov., sp. nov. and transfer of Sulfolobus metallicus Huber and Stetter 1992 to the genus Sulfuracidifex as Sulfuracidifex metallicus comb. nov.</title>
        <authorList>
            <person name="Itoh T."/>
            <person name="Miura T."/>
            <person name="Sakai H.D."/>
            <person name="Kato S."/>
            <person name="Ohkuma M."/>
            <person name="Takashina T."/>
        </authorList>
    </citation>
    <scope>NUCLEOTIDE SEQUENCE [LARGE SCALE GENOMIC DNA]</scope>
    <source>
        <strain evidence="5 6">IC-006</strain>
    </source>
</reference>
<dbReference type="NCBIfam" id="TIGR00636">
    <property type="entry name" value="PduO_Nterm"/>
    <property type="match status" value="1"/>
</dbReference>
<dbReference type="PANTHER" id="PTHR12213:SF0">
    <property type="entry name" value="CORRINOID ADENOSYLTRANSFERASE MMAB"/>
    <property type="match status" value="1"/>
</dbReference>
<evidence type="ECO:0000259" key="4">
    <source>
        <dbReference type="Pfam" id="PF01923"/>
    </source>
</evidence>
<sequence length="175" mass="20102">MFTKKGDSGETDVIRKRVGKDSPLVNFLGDLDELNSFLGLAYLRTKWDDMRNDIGRMQDEIFIIGEDASTGSNKVNQDFVKWIEERTIEYRKETGPVRLFVIPGGSESGASIHVARAVCRRVERNAVKYSKELEPFNKWIIVYLNRASSMLFSMATASNKRDNVQERIHDIGRYF</sequence>
<keyword evidence="2" id="KW-0547">Nucleotide-binding</keyword>
<dbReference type="OrthoDB" id="4665at2157"/>
<evidence type="ECO:0000256" key="3">
    <source>
        <dbReference type="ARBA" id="ARBA00022840"/>
    </source>
</evidence>
<dbReference type="SUPFAM" id="SSF89028">
    <property type="entry name" value="Cobalamin adenosyltransferase-like"/>
    <property type="match status" value="1"/>
</dbReference>
<feature type="domain" description="Cobalamin adenosyltransferase-like" evidence="4">
    <location>
        <begin position="2"/>
        <end position="156"/>
    </location>
</feature>
<dbReference type="Gene3D" id="1.20.1200.10">
    <property type="entry name" value="Cobalamin adenosyltransferase-like"/>
    <property type="match status" value="1"/>
</dbReference>
<evidence type="ECO:0000256" key="1">
    <source>
        <dbReference type="ARBA" id="ARBA00022679"/>
    </source>
</evidence>
<dbReference type="InterPro" id="IPR029499">
    <property type="entry name" value="PduO-typ"/>
</dbReference>
<dbReference type="Proteomes" id="UP000322983">
    <property type="component" value="Chromosome"/>
</dbReference>
<evidence type="ECO:0000313" key="5">
    <source>
        <dbReference type="EMBL" id="BBG24009.1"/>
    </source>
</evidence>
<dbReference type="InterPro" id="IPR036451">
    <property type="entry name" value="CblAdoTrfase-like_sf"/>
</dbReference>
<dbReference type="AlphaFoldDB" id="A0A510DV05"/>
<dbReference type="STRING" id="1294262.GCA_001316085_01280"/>
<accession>A0A510DV05</accession>
<keyword evidence="1" id="KW-0808">Transferase</keyword>
<dbReference type="InterPro" id="IPR016030">
    <property type="entry name" value="CblAdoTrfase-like"/>
</dbReference>
<dbReference type="GO" id="GO:0005524">
    <property type="term" value="F:ATP binding"/>
    <property type="evidence" value="ECO:0007669"/>
    <property type="project" value="UniProtKB-KW"/>
</dbReference>
<dbReference type="PANTHER" id="PTHR12213">
    <property type="entry name" value="CORRINOID ADENOSYLTRANSFERASE"/>
    <property type="match status" value="1"/>
</dbReference>
<dbReference type="Pfam" id="PF01923">
    <property type="entry name" value="Cob_adeno_trans"/>
    <property type="match status" value="1"/>
</dbReference>
<organism evidence="5 6">
    <name type="scientific">Sulfuracidifex tepidarius</name>
    <dbReference type="NCBI Taxonomy" id="1294262"/>
    <lineage>
        <taxon>Archaea</taxon>
        <taxon>Thermoproteota</taxon>
        <taxon>Thermoprotei</taxon>
        <taxon>Sulfolobales</taxon>
        <taxon>Sulfolobaceae</taxon>
        <taxon>Sulfuracidifex</taxon>
    </lineage>
</organism>
<dbReference type="EMBL" id="AP018929">
    <property type="protein sequence ID" value="BBG24009.1"/>
    <property type="molecule type" value="Genomic_DNA"/>
</dbReference>
<evidence type="ECO:0000256" key="2">
    <source>
        <dbReference type="ARBA" id="ARBA00022741"/>
    </source>
</evidence>
<name>A0A510DV05_9CREN</name>
<keyword evidence="6" id="KW-1185">Reference proteome</keyword>
<dbReference type="GeneID" id="41715067"/>
<dbReference type="GO" id="GO:0008817">
    <property type="term" value="F:corrinoid adenosyltransferase activity"/>
    <property type="evidence" value="ECO:0007669"/>
    <property type="project" value="TreeGrafter"/>
</dbReference>
<gene>
    <name evidence="5" type="ORF">IC006_1310</name>
</gene>
<keyword evidence="3" id="KW-0067">ATP-binding</keyword>